<feature type="domain" description="C4-type zinc-finger of DNA polymerase delta" evidence="13">
    <location>
        <begin position="407"/>
        <end position="478"/>
    </location>
</feature>
<dbReference type="Gene3D" id="1.10.287.690">
    <property type="entry name" value="Helix hairpin bin"/>
    <property type="match status" value="1"/>
</dbReference>
<dbReference type="GO" id="GO:0051539">
    <property type="term" value="F:4 iron, 4 sulfur cluster binding"/>
    <property type="evidence" value="ECO:0007669"/>
    <property type="project" value="UniProtKB-KW"/>
</dbReference>
<dbReference type="PANTHER" id="PTHR10322:SF23">
    <property type="entry name" value="DNA POLYMERASE DELTA CATALYTIC SUBUNIT"/>
    <property type="match status" value="1"/>
</dbReference>
<dbReference type="CDD" id="cd05533">
    <property type="entry name" value="POLBc_delta"/>
    <property type="match status" value="1"/>
</dbReference>
<dbReference type="EMBL" id="GIBP01001745">
    <property type="protein sequence ID" value="NDV30714.1"/>
    <property type="molecule type" value="Transcribed_RNA"/>
</dbReference>
<dbReference type="GO" id="GO:0008270">
    <property type="term" value="F:zinc ion binding"/>
    <property type="evidence" value="ECO:0007669"/>
    <property type="project" value="UniProtKB-KW"/>
</dbReference>
<evidence type="ECO:0000259" key="13">
    <source>
        <dbReference type="Pfam" id="PF14260"/>
    </source>
</evidence>
<dbReference type="Pfam" id="PF14260">
    <property type="entry name" value="zf-C4pol"/>
    <property type="match status" value="1"/>
</dbReference>
<organism evidence="14">
    <name type="scientific">Arcella intermedia</name>
    <dbReference type="NCBI Taxonomy" id="1963864"/>
    <lineage>
        <taxon>Eukaryota</taxon>
        <taxon>Amoebozoa</taxon>
        <taxon>Tubulinea</taxon>
        <taxon>Elardia</taxon>
        <taxon>Arcellinida</taxon>
        <taxon>Sphaerothecina</taxon>
        <taxon>Arcellidae</taxon>
        <taxon>Arcella</taxon>
    </lineage>
</organism>
<dbReference type="NCBIfam" id="TIGR00592">
    <property type="entry name" value="pol2"/>
    <property type="match status" value="1"/>
</dbReference>
<evidence type="ECO:0000256" key="7">
    <source>
        <dbReference type="ARBA" id="ARBA00022771"/>
    </source>
</evidence>
<feature type="domain" description="DNA-directed DNA polymerase family B multifunctional" evidence="12">
    <location>
        <begin position="1"/>
        <end position="370"/>
    </location>
</feature>
<keyword evidence="5" id="KW-0808">Transferase</keyword>
<protein>
    <recommendedName>
        <fullName evidence="3">DNA-directed DNA polymerase</fullName>
        <ecNumber evidence="3">2.7.7.7</ecNumber>
    </recommendedName>
</protein>
<dbReference type="PROSITE" id="PS00116">
    <property type="entry name" value="DNA_POLYMERASE_B"/>
    <property type="match status" value="1"/>
</dbReference>
<evidence type="ECO:0000313" key="14">
    <source>
        <dbReference type="EMBL" id="NDV30714.1"/>
    </source>
</evidence>
<evidence type="ECO:0000259" key="12">
    <source>
        <dbReference type="Pfam" id="PF00136"/>
    </source>
</evidence>
<dbReference type="InterPro" id="IPR025687">
    <property type="entry name" value="Znf-C4pol"/>
</dbReference>
<accession>A0A6B2L123</accession>
<evidence type="ECO:0000256" key="3">
    <source>
        <dbReference type="ARBA" id="ARBA00012417"/>
    </source>
</evidence>
<dbReference type="GO" id="GO:0043625">
    <property type="term" value="C:delta DNA polymerase complex"/>
    <property type="evidence" value="ECO:0007669"/>
    <property type="project" value="TreeGrafter"/>
</dbReference>
<dbReference type="GO" id="GO:0003677">
    <property type="term" value="F:DNA binding"/>
    <property type="evidence" value="ECO:0007669"/>
    <property type="project" value="UniProtKB-KW"/>
</dbReference>
<evidence type="ECO:0000256" key="2">
    <source>
        <dbReference type="ARBA" id="ARBA00005755"/>
    </source>
</evidence>
<dbReference type="InterPro" id="IPR006172">
    <property type="entry name" value="DNA-dir_DNA_pol_B"/>
</dbReference>
<keyword evidence="4" id="KW-0004">4Fe-4S</keyword>
<dbReference type="InterPro" id="IPR050240">
    <property type="entry name" value="DNA_pol_type-B"/>
</dbReference>
<name>A0A6B2L123_9EUKA</name>
<dbReference type="EC" id="2.7.7.7" evidence="3"/>
<dbReference type="GO" id="GO:0003887">
    <property type="term" value="F:DNA-directed DNA polymerase activity"/>
    <property type="evidence" value="ECO:0007669"/>
    <property type="project" value="UniProtKB-KW"/>
</dbReference>
<keyword evidence="4" id="KW-0408">Iron</keyword>
<evidence type="ECO:0000256" key="4">
    <source>
        <dbReference type="ARBA" id="ARBA00022485"/>
    </source>
</evidence>
<evidence type="ECO:0000256" key="1">
    <source>
        <dbReference type="ARBA" id="ARBA00004123"/>
    </source>
</evidence>
<evidence type="ECO:0000256" key="5">
    <source>
        <dbReference type="ARBA" id="ARBA00022679"/>
    </source>
</evidence>
<dbReference type="FunFam" id="1.10.132.60:FF:000001">
    <property type="entry name" value="DNA polymerase"/>
    <property type="match status" value="1"/>
</dbReference>
<dbReference type="GO" id="GO:0006287">
    <property type="term" value="P:base-excision repair, gap-filling"/>
    <property type="evidence" value="ECO:0007669"/>
    <property type="project" value="TreeGrafter"/>
</dbReference>
<dbReference type="GO" id="GO:0045004">
    <property type="term" value="P:DNA replication proofreading"/>
    <property type="evidence" value="ECO:0007669"/>
    <property type="project" value="TreeGrafter"/>
</dbReference>
<comment type="subcellular location">
    <subcellularLocation>
        <location evidence="1">Nucleus</location>
    </subcellularLocation>
</comment>
<dbReference type="InterPro" id="IPR006134">
    <property type="entry name" value="DNA-dir_DNA_pol_B_multi_dom"/>
</dbReference>
<evidence type="ECO:0000256" key="11">
    <source>
        <dbReference type="ARBA" id="ARBA00049244"/>
    </source>
</evidence>
<dbReference type="Pfam" id="PF00136">
    <property type="entry name" value="DNA_pol_B"/>
    <property type="match status" value="1"/>
</dbReference>
<evidence type="ECO:0000256" key="8">
    <source>
        <dbReference type="ARBA" id="ARBA00022932"/>
    </source>
</evidence>
<keyword evidence="10" id="KW-0539">Nucleus</keyword>
<proteinExistence type="inferred from homology"/>
<dbReference type="GO" id="GO:0000166">
    <property type="term" value="F:nucleotide binding"/>
    <property type="evidence" value="ECO:0007669"/>
    <property type="project" value="InterPro"/>
</dbReference>
<dbReference type="InterPro" id="IPR023211">
    <property type="entry name" value="DNA_pol_palm_dom_sf"/>
</dbReference>
<keyword evidence="6" id="KW-0548">Nucleotidyltransferase</keyword>
<dbReference type="AlphaFoldDB" id="A0A6B2L123"/>
<dbReference type="InterPro" id="IPR043502">
    <property type="entry name" value="DNA/RNA_pol_sf"/>
</dbReference>
<keyword evidence="4" id="KW-0411">Iron-sulfur</keyword>
<keyword evidence="7" id="KW-0479">Metal-binding</keyword>
<sequence>MDFTSLYPSIMMAHNLCYTTLLSPAIAATMSPDEYSETPNGDKFVKREIQQGILPSILEDLLNARRNVKKLMENEKDPMRYKVYNARQLALKISANSVYGFTGQARGALPCVEISASVTAYGRLMIKTTKEALESEYTLKNGYPADAEVIYGDTDSVMVNFGVNTIEEAIKLGKEAARFVSSKFPKPINLDFEKVYFPWLLISKKRYAGLWWTKPDKWDKMDAKGIESVRRDNCGLVRHMIDKILNKILIDKDVDGAIDYTKGVISDLLQNKVDLSLLIITKSLTKSQDKYTAPQAHAVLAERMRKRDPATAPQIGDRIPYVIVRGDKEAKTYEKAEEPIYVLDHGLAVDAQYYLENQLAKPVCRIFKSILPNPEATLLAGGHTRQISRPTPKSGGIVGFTRRKETCMGCRAPLPEGKTILCDTCTEEAPAVYQTFLNKVKVKEREFSRLWTQCQSCQGSMHQEVLCTAKDCPIYYLRTKVQKEFDEARESLERFNSISW</sequence>
<dbReference type="Gene3D" id="1.10.132.60">
    <property type="entry name" value="DNA polymerase family B, C-terminal domain"/>
    <property type="match status" value="1"/>
</dbReference>
<dbReference type="PRINTS" id="PR00106">
    <property type="entry name" value="DNAPOLB"/>
</dbReference>
<comment type="catalytic activity">
    <reaction evidence="11">
        <text>DNA(n) + a 2'-deoxyribonucleoside 5'-triphosphate = DNA(n+1) + diphosphate</text>
        <dbReference type="Rhea" id="RHEA:22508"/>
        <dbReference type="Rhea" id="RHEA-COMP:17339"/>
        <dbReference type="Rhea" id="RHEA-COMP:17340"/>
        <dbReference type="ChEBI" id="CHEBI:33019"/>
        <dbReference type="ChEBI" id="CHEBI:61560"/>
        <dbReference type="ChEBI" id="CHEBI:173112"/>
        <dbReference type="EC" id="2.7.7.7"/>
    </reaction>
</comment>
<keyword evidence="8" id="KW-0239">DNA-directed DNA polymerase</keyword>
<dbReference type="InterPro" id="IPR042087">
    <property type="entry name" value="DNA_pol_B_thumb"/>
</dbReference>
<dbReference type="PANTHER" id="PTHR10322">
    <property type="entry name" value="DNA POLYMERASE CATALYTIC SUBUNIT"/>
    <property type="match status" value="1"/>
</dbReference>
<dbReference type="InterPro" id="IPR017964">
    <property type="entry name" value="DNA-dir_DNA_pol_B_CS"/>
</dbReference>
<dbReference type="GO" id="GO:0006297">
    <property type="term" value="P:nucleotide-excision repair, DNA gap filling"/>
    <property type="evidence" value="ECO:0007669"/>
    <property type="project" value="TreeGrafter"/>
</dbReference>
<evidence type="ECO:0000256" key="10">
    <source>
        <dbReference type="ARBA" id="ARBA00023242"/>
    </source>
</evidence>
<dbReference type="SUPFAM" id="SSF56672">
    <property type="entry name" value="DNA/RNA polymerases"/>
    <property type="match status" value="1"/>
</dbReference>
<keyword evidence="7" id="KW-0862">Zinc</keyword>
<dbReference type="Gene3D" id="3.90.1600.10">
    <property type="entry name" value="Palm domain of DNA polymerase"/>
    <property type="match status" value="1"/>
</dbReference>
<comment type="similarity">
    <text evidence="2">Belongs to the DNA polymerase type-B family.</text>
</comment>
<reference evidence="14" key="1">
    <citation type="journal article" date="2020" name="J. Eukaryot. Microbiol.">
        <title>De novo Sequencing, Assembly and Annotation of the Transcriptome for the Free-Living Testate Amoeba Arcella intermedia.</title>
        <authorList>
            <person name="Ribeiro G.M."/>
            <person name="Porfirio-Sousa A.L."/>
            <person name="Maurer-Alcala X.X."/>
            <person name="Katz L.A."/>
            <person name="Lahr D.J.G."/>
        </authorList>
    </citation>
    <scope>NUCLEOTIDE SEQUENCE</scope>
</reference>
<keyword evidence="9" id="KW-0238">DNA-binding</keyword>
<dbReference type="GO" id="GO:0008296">
    <property type="term" value="F:3'-5'-DNA exonuclease activity"/>
    <property type="evidence" value="ECO:0007669"/>
    <property type="project" value="TreeGrafter"/>
</dbReference>
<evidence type="ECO:0000256" key="9">
    <source>
        <dbReference type="ARBA" id="ARBA00023125"/>
    </source>
</evidence>
<evidence type="ECO:0000256" key="6">
    <source>
        <dbReference type="ARBA" id="ARBA00022695"/>
    </source>
</evidence>
<keyword evidence="7" id="KW-0863">Zinc-finger</keyword>